<protein>
    <recommendedName>
        <fullName evidence="3">DUF2917 domain-containing protein</fullName>
    </recommendedName>
</protein>
<dbReference type="RefSeq" id="WP_251971821.1">
    <property type="nucleotide sequence ID" value="NZ_AP025730.1"/>
</dbReference>
<dbReference type="Proteomes" id="UP001057498">
    <property type="component" value="Chromosome"/>
</dbReference>
<reference evidence="1" key="1">
    <citation type="submission" date="2022-04" db="EMBL/GenBank/DDBJ databases">
        <title>Whole genome sequence of Sphaerotilus sp. FB-5.</title>
        <authorList>
            <person name="Takeda M."/>
            <person name="Narihara S."/>
            <person name="Akimoto M."/>
            <person name="Akimoto R."/>
            <person name="Nishiyashiki S."/>
            <person name="Murakami T."/>
        </authorList>
    </citation>
    <scope>NUCLEOTIDE SEQUENCE</scope>
    <source>
        <strain evidence="1">FB-5</strain>
    </source>
</reference>
<sequence>MIEHVTDVQVLRPARAMLLTVREGQVWLTRAGDAEDHVLAAGERLAVAAGEPLYVEPWRRGEAVRLSWQALPAATPVALPVLRTAMAQGLRRVADGLRDAARRVDVPPPACPAA</sequence>
<dbReference type="InterPro" id="IPR021317">
    <property type="entry name" value="DUF2917"/>
</dbReference>
<dbReference type="EMBL" id="AP025730">
    <property type="protein sequence ID" value="BDI03540.1"/>
    <property type="molecule type" value="Genomic_DNA"/>
</dbReference>
<accession>A0ABN6PK13</accession>
<evidence type="ECO:0000313" key="2">
    <source>
        <dbReference type="Proteomes" id="UP001057498"/>
    </source>
</evidence>
<keyword evidence="2" id="KW-1185">Reference proteome</keyword>
<proteinExistence type="predicted"/>
<gene>
    <name evidence="1" type="ORF">CATMQ487_05100</name>
</gene>
<evidence type="ECO:0008006" key="3">
    <source>
        <dbReference type="Google" id="ProtNLM"/>
    </source>
</evidence>
<name>A0ABN6PK13_9BURK</name>
<evidence type="ECO:0000313" key="1">
    <source>
        <dbReference type="EMBL" id="BDI03540.1"/>
    </source>
</evidence>
<organism evidence="1 2">
    <name type="scientific">Sphaerotilus microaerophilus</name>
    <dbReference type="NCBI Taxonomy" id="2914710"/>
    <lineage>
        <taxon>Bacteria</taxon>
        <taxon>Pseudomonadati</taxon>
        <taxon>Pseudomonadota</taxon>
        <taxon>Betaproteobacteria</taxon>
        <taxon>Burkholderiales</taxon>
        <taxon>Sphaerotilaceae</taxon>
        <taxon>Sphaerotilus</taxon>
    </lineage>
</organism>
<dbReference type="Pfam" id="PF11142">
    <property type="entry name" value="DUF2917"/>
    <property type="match status" value="1"/>
</dbReference>